<dbReference type="InterPro" id="IPR038750">
    <property type="entry name" value="YczE/YyaS-like"/>
</dbReference>
<protein>
    <submittedName>
        <fullName evidence="2">YitT family protein</fullName>
    </submittedName>
</protein>
<feature type="transmembrane region" description="Helical" evidence="1">
    <location>
        <begin position="12"/>
        <end position="32"/>
    </location>
</feature>
<dbReference type="RefSeq" id="WP_204654044.1">
    <property type="nucleotide sequence ID" value="NZ_JAFBFD010000018.1"/>
</dbReference>
<evidence type="ECO:0000256" key="1">
    <source>
        <dbReference type="SAM" id="Phobius"/>
    </source>
</evidence>
<evidence type="ECO:0000313" key="3">
    <source>
        <dbReference type="Proteomes" id="UP001595969"/>
    </source>
</evidence>
<keyword evidence="1" id="KW-0812">Transmembrane</keyword>
<dbReference type="EMBL" id="JBHSGS010000010">
    <property type="protein sequence ID" value="MFC4718488.1"/>
    <property type="molecule type" value="Genomic_DNA"/>
</dbReference>
<dbReference type="PANTHER" id="PTHR40078">
    <property type="entry name" value="INTEGRAL MEMBRANE PROTEIN-RELATED"/>
    <property type="match status" value="1"/>
</dbReference>
<dbReference type="Pfam" id="PF19700">
    <property type="entry name" value="DUF6198"/>
    <property type="match status" value="1"/>
</dbReference>
<dbReference type="Proteomes" id="UP001595969">
    <property type="component" value="Unassembled WGS sequence"/>
</dbReference>
<feature type="transmembrane region" description="Helical" evidence="1">
    <location>
        <begin position="104"/>
        <end position="126"/>
    </location>
</feature>
<proteinExistence type="predicted"/>
<accession>A0ABV9MUZ9</accession>
<evidence type="ECO:0000313" key="2">
    <source>
        <dbReference type="EMBL" id="MFC4718488.1"/>
    </source>
</evidence>
<reference evidence="3" key="1">
    <citation type="journal article" date="2019" name="Int. J. Syst. Evol. Microbiol.">
        <title>The Global Catalogue of Microorganisms (GCM) 10K type strain sequencing project: providing services to taxonomists for standard genome sequencing and annotation.</title>
        <authorList>
            <consortium name="The Broad Institute Genomics Platform"/>
            <consortium name="The Broad Institute Genome Sequencing Center for Infectious Disease"/>
            <person name="Wu L."/>
            <person name="Ma J."/>
        </authorList>
    </citation>
    <scope>NUCLEOTIDE SEQUENCE [LARGE SCALE GENOMIC DNA]</scope>
    <source>
        <strain evidence="3">CGMCC 1.19032</strain>
    </source>
</reference>
<dbReference type="PANTHER" id="PTHR40078:SF1">
    <property type="entry name" value="INTEGRAL MEMBRANE PROTEIN"/>
    <property type="match status" value="1"/>
</dbReference>
<feature type="transmembrane region" description="Helical" evidence="1">
    <location>
        <begin position="77"/>
        <end position="98"/>
    </location>
</feature>
<keyword evidence="1" id="KW-0472">Membrane</keyword>
<keyword evidence="3" id="KW-1185">Reference proteome</keyword>
<feature type="transmembrane region" description="Helical" evidence="1">
    <location>
        <begin position="52"/>
        <end position="70"/>
    </location>
</feature>
<organism evidence="2 3">
    <name type="scientific">Enterococcus lemanii</name>
    <dbReference type="NCBI Taxonomy" id="1159752"/>
    <lineage>
        <taxon>Bacteria</taxon>
        <taxon>Bacillati</taxon>
        <taxon>Bacillota</taxon>
        <taxon>Bacilli</taxon>
        <taxon>Lactobacillales</taxon>
        <taxon>Enterococcaceae</taxon>
        <taxon>Enterococcus</taxon>
    </lineage>
</organism>
<sequence>MTNKHYFKRGLIVVIGSFIMGIGIYLTMLSQLGNDPLTMFWIGVSKQLSLTVGQANLLVSGIMLFIVFFFQRKELSVGSLLNPVVIALTTDLLVKLPIEASNWPLRLAFFLVGIVLLSFGVAFYALADFGRGAYEAVTFTLIHQLKLSVRTVRIGCDLTFAIAGILLGAQLSIGPVLAILLMGTLIQFFIQRLVQPIQRYLT</sequence>
<gene>
    <name evidence="2" type="ORF">ACFO5I_01835</name>
</gene>
<name>A0ABV9MUZ9_9ENTE</name>
<keyword evidence="1" id="KW-1133">Transmembrane helix</keyword>
<comment type="caution">
    <text evidence="2">The sequence shown here is derived from an EMBL/GenBank/DDBJ whole genome shotgun (WGS) entry which is preliminary data.</text>
</comment>